<sequence length="66" mass="7545">MYVTLFSIILVIGLLLLLLPINIYRKWFDNRVFPIVIRVIGIILCIISVFSIYAVLSGEIVLPLIK</sequence>
<accession>A0A3E4Y8B0</accession>
<keyword evidence="1" id="KW-0472">Membrane</keyword>
<proteinExistence type="predicted"/>
<evidence type="ECO:0000313" key="2">
    <source>
        <dbReference type="EMBL" id="RGM69976.1"/>
    </source>
</evidence>
<comment type="caution">
    <text evidence="2">The sequence shown here is derived from an EMBL/GenBank/DDBJ whole genome shotgun (WGS) entry which is preliminary data.</text>
</comment>
<gene>
    <name evidence="2" type="ORF">DXB99_11000</name>
</gene>
<dbReference type="AlphaFoldDB" id="A0A3E4Y8B0"/>
<dbReference type="EMBL" id="QSTP01000012">
    <property type="protein sequence ID" value="RGM69976.1"/>
    <property type="molecule type" value="Genomic_DNA"/>
</dbReference>
<feature type="transmembrane region" description="Helical" evidence="1">
    <location>
        <begin position="6"/>
        <end position="23"/>
    </location>
</feature>
<protein>
    <submittedName>
        <fullName evidence="2">Uncharacterized protein</fullName>
    </submittedName>
</protein>
<feature type="transmembrane region" description="Helical" evidence="1">
    <location>
        <begin position="35"/>
        <end position="56"/>
    </location>
</feature>
<keyword evidence="1" id="KW-1133">Transmembrane helix</keyword>
<keyword evidence="1" id="KW-0812">Transmembrane</keyword>
<name>A0A3E4Y8B0_9FIRM</name>
<organism evidence="2 3">
    <name type="scientific">Agathobacter rectalis</name>
    <dbReference type="NCBI Taxonomy" id="39491"/>
    <lineage>
        <taxon>Bacteria</taxon>
        <taxon>Bacillati</taxon>
        <taxon>Bacillota</taxon>
        <taxon>Clostridia</taxon>
        <taxon>Lachnospirales</taxon>
        <taxon>Lachnospiraceae</taxon>
        <taxon>Agathobacter</taxon>
    </lineage>
</organism>
<reference evidence="2 3" key="1">
    <citation type="submission" date="2018-08" db="EMBL/GenBank/DDBJ databases">
        <title>A genome reference for cultivated species of the human gut microbiota.</title>
        <authorList>
            <person name="Zou Y."/>
            <person name="Xue W."/>
            <person name="Luo G."/>
        </authorList>
    </citation>
    <scope>NUCLEOTIDE SEQUENCE [LARGE SCALE GENOMIC DNA]</scope>
    <source>
        <strain evidence="2 3">OM07-13</strain>
    </source>
</reference>
<evidence type="ECO:0000256" key="1">
    <source>
        <dbReference type="SAM" id="Phobius"/>
    </source>
</evidence>
<dbReference type="Proteomes" id="UP000260758">
    <property type="component" value="Unassembled WGS sequence"/>
</dbReference>
<evidence type="ECO:0000313" key="3">
    <source>
        <dbReference type="Proteomes" id="UP000260758"/>
    </source>
</evidence>